<gene>
    <name evidence="3" type="primary">wlbF</name>
    <name evidence="3" type="ORF">GCM10011419_24430</name>
</gene>
<dbReference type="RefSeq" id="WP_189354040.1">
    <property type="nucleotide sequence ID" value="NZ_BMYP01000035.1"/>
</dbReference>
<sequence length="387" mass="42476">MTEQKFLPFALPDIGEDEINEVVDALRSGWVTTGPKTKQFEADFAAFIGDGVEAIAVNSATAGLHLALEAVGVKEGDEVIVPSYTFTATAEVVRYLGAHPVIVDVDPVTFNIRPQAIRAAITAKTRAIMPVHFAGLACDMDAIIAIAHEHGLKIVEDAAHAMPTYYKGKLIGTLDSDVTVFSFYANKTMTTGEGGMVVSKNKDIIARCKVMRLHGISRDAFDRYTSKTPAWYYEVVAPGYKYNMPDTAAAMGIHQLKKINAFLAKREALAARFDRELADLPLILPARPQDAGSTHAWHLYPVRLKPEAGISRDDFIARMAELGIGCSVHFIPLHRQPVWRDGYSLKRESFPVADAAFEAEVTLPLYTRMTDDDQSRVIAAVREVLGK</sequence>
<keyword evidence="2" id="KW-0663">Pyridoxal phosphate</keyword>
<dbReference type="PANTHER" id="PTHR30244:SF34">
    <property type="entry name" value="DTDP-4-AMINO-4,6-DIDEOXYGALACTOSE TRANSAMINASE"/>
    <property type="match status" value="1"/>
</dbReference>
<dbReference type="InterPro" id="IPR015424">
    <property type="entry name" value="PyrdxlP-dep_Trfase"/>
</dbReference>
<comment type="similarity">
    <text evidence="1 2">Belongs to the DegT/DnrJ/EryC1 family.</text>
</comment>
<dbReference type="EMBL" id="BMYP01000035">
    <property type="protein sequence ID" value="GHD80152.1"/>
    <property type="molecule type" value="Genomic_DNA"/>
</dbReference>
<dbReference type="CDD" id="cd00616">
    <property type="entry name" value="AHBA_syn"/>
    <property type="match status" value="1"/>
</dbReference>
<dbReference type="Pfam" id="PF01041">
    <property type="entry name" value="DegT_DnrJ_EryC1"/>
    <property type="match status" value="1"/>
</dbReference>
<evidence type="ECO:0000256" key="1">
    <source>
        <dbReference type="ARBA" id="ARBA00037999"/>
    </source>
</evidence>
<evidence type="ECO:0000256" key="2">
    <source>
        <dbReference type="RuleBase" id="RU004508"/>
    </source>
</evidence>
<keyword evidence="3" id="KW-0167">Capsid protein</keyword>
<evidence type="ECO:0000313" key="4">
    <source>
        <dbReference type="Proteomes" id="UP000662678"/>
    </source>
</evidence>
<evidence type="ECO:0000313" key="3">
    <source>
        <dbReference type="EMBL" id="GHD80152.1"/>
    </source>
</evidence>
<dbReference type="Gene3D" id="3.90.1150.10">
    <property type="entry name" value="Aspartate Aminotransferase, domain 1"/>
    <property type="match status" value="1"/>
</dbReference>
<dbReference type="Gene3D" id="3.40.640.10">
    <property type="entry name" value="Type I PLP-dependent aspartate aminotransferase-like (Major domain)"/>
    <property type="match status" value="1"/>
</dbReference>
<dbReference type="InterPro" id="IPR015422">
    <property type="entry name" value="PyrdxlP-dep_Trfase_small"/>
</dbReference>
<keyword evidence="4" id="KW-1185">Reference proteome</keyword>
<comment type="caution">
    <text evidence="3">The sequence shown here is derived from an EMBL/GenBank/DDBJ whole genome shotgun (WGS) entry which is preliminary data.</text>
</comment>
<accession>A0ABQ3HG05</accession>
<organism evidence="3 4">
    <name type="scientific">Vogesella fluminis</name>
    <dbReference type="NCBI Taxonomy" id="1069161"/>
    <lineage>
        <taxon>Bacteria</taxon>
        <taxon>Pseudomonadati</taxon>
        <taxon>Pseudomonadota</taxon>
        <taxon>Betaproteobacteria</taxon>
        <taxon>Neisseriales</taxon>
        <taxon>Chromobacteriaceae</taxon>
        <taxon>Vogesella</taxon>
    </lineage>
</organism>
<protein>
    <submittedName>
        <fullName evidence="3">Spore coat protein</fullName>
    </submittedName>
</protein>
<name>A0ABQ3HG05_9NEIS</name>
<dbReference type="SUPFAM" id="SSF53383">
    <property type="entry name" value="PLP-dependent transferases"/>
    <property type="match status" value="1"/>
</dbReference>
<dbReference type="PANTHER" id="PTHR30244">
    <property type="entry name" value="TRANSAMINASE"/>
    <property type="match status" value="1"/>
</dbReference>
<dbReference type="Proteomes" id="UP000662678">
    <property type="component" value="Unassembled WGS sequence"/>
</dbReference>
<dbReference type="InterPro" id="IPR015421">
    <property type="entry name" value="PyrdxlP-dep_Trfase_major"/>
</dbReference>
<proteinExistence type="inferred from homology"/>
<dbReference type="PIRSF" id="PIRSF000390">
    <property type="entry name" value="PLP_StrS"/>
    <property type="match status" value="1"/>
</dbReference>
<keyword evidence="3" id="KW-0946">Virion</keyword>
<reference evidence="4" key="1">
    <citation type="journal article" date="2019" name="Int. J. Syst. Evol. Microbiol.">
        <title>The Global Catalogue of Microorganisms (GCM) 10K type strain sequencing project: providing services to taxonomists for standard genome sequencing and annotation.</title>
        <authorList>
            <consortium name="The Broad Institute Genomics Platform"/>
            <consortium name="The Broad Institute Genome Sequencing Center for Infectious Disease"/>
            <person name="Wu L."/>
            <person name="Ma J."/>
        </authorList>
    </citation>
    <scope>NUCLEOTIDE SEQUENCE [LARGE SCALE GENOMIC DNA]</scope>
    <source>
        <strain evidence="4">KCTC 23713</strain>
    </source>
</reference>
<dbReference type="InterPro" id="IPR000653">
    <property type="entry name" value="DegT/StrS_aminotransferase"/>
</dbReference>